<dbReference type="InterPro" id="IPR036259">
    <property type="entry name" value="MFS_trans_sf"/>
</dbReference>
<sequence>MERLTMSQVSTTTSSPRRRVAMTWVVWITAVIAYGFAVMQRTSLGVMGLTAAAHFNAPASVVATFMVLQLAVYAVLQIPAGITVDRLGSRVVITAGSIVMTVGQVVMALTGSVGGAVLARVLVGCGDAFIFGAAIRLVPAWFPPKQTPLVTQLTGLLGQFGQVVSAVGLVAMVNSSGWRSTYLLAAGGAAVAAALAFLLIRDAPPGVEPERTDGNVKQLPHQVAEVISHPSTRLAFWAHMSSNFAGIVFSLMWGMPYLTHAEGRSTATASTLMTVYVIANAIAGPTAGILTSRHPIRRGTLIEAMIAASAVAWLIVLVWPGPAPLWMLFLLVICLGISLPGGNVGFDVARTFQPGNRLATATGVAITGGFFFGLLEIEIIGLLLDMLCPGGRYTLSGFRWAMSTQLVLFAIGLAGLEVNQRRLYQIMADNGVTVPTWREALARQWRVVKQRRR</sequence>
<dbReference type="InterPro" id="IPR050189">
    <property type="entry name" value="MFS_Efflux_Transporters"/>
</dbReference>
<keyword evidence="9" id="KW-1185">Reference proteome</keyword>
<dbReference type="InterPro" id="IPR020846">
    <property type="entry name" value="MFS_dom"/>
</dbReference>
<dbReference type="Pfam" id="PF07690">
    <property type="entry name" value="MFS_1"/>
    <property type="match status" value="1"/>
</dbReference>
<keyword evidence="5 6" id="KW-0472">Membrane</keyword>
<reference evidence="8 9" key="1">
    <citation type="submission" date="2019-06" db="EMBL/GenBank/DDBJ databases">
        <title>Complete genome sequence of Cutibacterium acnes subsp. acnes NBRC 107605.</title>
        <authorList>
            <person name="Miura T."/>
            <person name="Furukawa M."/>
            <person name="Shimamura M."/>
            <person name="Ohyama Y."/>
            <person name="Yamazoe A."/>
            <person name="Kawasaki H."/>
        </authorList>
    </citation>
    <scope>NUCLEOTIDE SEQUENCE [LARGE SCALE GENOMIC DNA]</scope>
    <source>
        <strain evidence="8 9">NBRC 107605</strain>
    </source>
</reference>
<organism evidence="8 9">
    <name type="scientific">Cutibacterium acnes subsp. acnes</name>
    <dbReference type="NCBI Taxonomy" id="1734925"/>
    <lineage>
        <taxon>Bacteria</taxon>
        <taxon>Bacillati</taxon>
        <taxon>Actinomycetota</taxon>
        <taxon>Actinomycetes</taxon>
        <taxon>Propionibacteriales</taxon>
        <taxon>Propionibacteriaceae</taxon>
        <taxon>Cutibacterium</taxon>
    </lineage>
</organism>
<proteinExistence type="predicted"/>
<dbReference type="SUPFAM" id="SSF103473">
    <property type="entry name" value="MFS general substrate transporter"/>
    <property type="match status" value="1"/>
</dbReference>
<evidence type="ECO:0000313" key="9">
    <source>
        <dbReference type="Proteomes" id="UP000318594"/>
    </source>
</evidence>
<name>A0ABM7H145_CUTAC</name>
<evidence type="ECO:0000256" key="6">
    <source>
        <dbReference type="SAM" id="Phobius"/>
    </source>
</evidence>
<dbReference type="PANTHER" id="PTHR43124:SF3">
    <property type="entry name" value="CHLORAMPHENICOL EFFLUX PUMP RV0191"/>
    <property type="match status" value="1"/>
</dbReference>
<feature type="transmembrane region" description="Helical" evidence="6">
    <location>
        <begin position="358"/>
        <end position="377"/>
    </location>
</feature>
<evidence type="ECO:0000256" key="3">
    <source>
        <dbReference type="ARBA" id="ARBA00022692"/>
    </source>
</evidence>
<dbReference type="PANTHER" id="PTHR43124">
    <property type="entry name" value="PURINE EFFLUX PUMP PBUE"/>
    <property type="match status" value="1"/>
</dbReference>
<feature type="transmembrane region" description="Helical" evidence="6">
    <location>
        <begin position="21"/>
        <end position="39"/>
    </location>
</feature>
<evidence type="ECO:0000259" key="7">
    <source>
        <dbReference type="PROSITE" id="PS50850"/>
    </source>
</evidence>
<dbReference type="CDD" id="cd06174">
    <property type="entry name" value="MFS"/>
    <property type="match status" value="1"/>
</dbReference>
<dbReference type="EMBL" id="AP019723">
    <property type="protein sequence ID" value="BBK85279.1"/>
    <property type="molecule type" value="Genomic_DNA"/>
</dbReference>
<keyword evidence="2" id="KW-1003">Cell membrane</keyword>
<feature type="transmembrane region" description="Helical" evidence="6">
    <location>
        <begin position="180"/>
        <end position="200"/>
    </location>
</feature>
<feature type="transmembrane region" description="Helical" evidence="6">
    <location>
        <begin position="59"/>
        <end position="79"/>
    </location>
</feature>
<dbReference type="Proteomes" id="UP000318594">
    <property type="component" value="Chromosome"/>
</dbReference>
<protein>
    <submittedName>
        <fullName evidence="8">MFS transporter</fullName>
    </submittedName>
</protein>
<keyword evidence="4 6" id="KW-1133">Transmembrane helix</keyword>
<accession>A0ABM7H145</accession>
<evidence type="ECO:0000256" key="5">
    <source>
        <dbReference type="ARBA" id="ARBA00023136"/>
    </source>
</evidence>
<feature type="transmembrane region" description="Helical" evidence="6">
    <location>
        <begin position="91"/>
        <end position="111"/>
    </location>
</feature>
<dbReference type="PROSITE" id="PS50850">
    <property type="entry name" value="MFS"/>
    <property type="match status" value="1"/>
</dbReference>
<comment type="subcellular location">
    <subcellularLocation>
        <location evidence="1">Cell membrane</location>
        <topology evidence="1">Multi-pass membrane protein</topology>
    </subcellularLocation>
</comment>
<feature type="transmembrane region" description="Helical" evidence="6">
    <location>
        <begin position="301"/>
        <end position="319"/>
    </location>
</feature>
<evidence type="ECO:0000256" key="2">
    <source>
        <dbReference type="ARBA" id="ARBA00022475"/>
    </source>
</evidence>
<keyword evidence="3 6" id="KW-0812">Transmembrane</keyword>
<feature type="domain" description="Major facilitator superfamily (MFS) profile" evidence="7">
    <location>
        <begin position="26"/>
        <end position="422"/>
    </location>
</feature>
<gene>
    <name evidence="8" type="ORF">CacPP4_18940</name>
</gene>
<evidence type="ECO:0000256" key="1">
    <source>
        <dbReference type="ARBA" id="ARBA00004651"/>
    </source>
</evidence>
<evidence type="ECO:0000256" key="4">
    <source>
        <dbReference type="ARBA" id="ARBA00022989"/>
    </source>
</evidence>
<dbReference type="InterPro" id="IPR011701">
    <property type="entry name" value="MFS"/>
</dbReference>
<dbReference type="Gene3D" id="1.20.1250.20">
    <property type="entry name" value="MFS general substrate transporter like domains"/>
    <property type="match status" value="2"/>
</dbReference>
<feature type="transmembrane region" description="Helical" evidence="6">
    <location>
        <begin position="267"/>
        <end position="289"/>
    </location>
</feature>
<feature type="transmembrane region" description="Helical" evidence="6">
    <location>
        <begin position="234"/>
        <end position="255"/>
    </location>
</feature>
<feature type="transmembrane region" description="Helical" evidence="6">
    <location>
        <begin position="397"/>
        <end position="416"/>
    </location>
</feature>
<evidence type="ECO:0000313" key="8">
    <source>
        <dbReference type="EMBL" id="BBK85279.1"/>
    </source>
</evidence>
<feature type="transmembrane region" description="Helical" evidence="6">
    <location>
        <begin position="117"/>
        <end position="138"/>
    </location>
</feature>
<feature type="transmembrane region" description="Helical" evidence="6">
    <location>
        <begin position="325"/>
        <end position="346"/>
    </location>
</feature>
<feature type="transmembrane region" description="Helical" evidence="6">
    <location>
        <begin position="150"/>
        <end position="174"/>
    </location>
</feature>